<proteinExistence type="predicted"/>
<dbReference type="RefSeq" id="WP_104435120.1">
    <property type="nucleotide sequence ID" value="NZ_PTJD01000016.1"/>
</dbReference>
<reference evidence="1 2" key="1">
    <citation type="submission" date="2018-02" db="EMBL/GenBank/DDBJ databases">
        <title>Genomic Encyclopedia of Archaeal and Bacterial Type Strains, Phase II (KMG-II): from individual species to whole genera.</title>
        <authorList>
            <person name="Goeker M."/>
        </authorList>
    </citation>
    <scope>NUCLEOTIDE SEQUENCE [LARGE SCALE GENOMIC DNA]</scope>
    <source>
        <strain evidence="1 2">DSM 22857</strain>
    </source>
</reference>
<protein>
    <submittedName>
        <fullName evidence="1">Acyl carrier protein</fullName>
    </submittedName>
</protein>
<dbReference type="OrthoDB" id="5326335at2"/>
<evidence type="ECO:0000313" key="2">
    <source>
        <dbReference type="Proteomes" id="UP000239485"/>
    </source>
</evidence>
<dbReference type="InterPro" id="IPR036736">
    <property type="entry name" value="ACP-like_sf"/>
</dbReference>
<accession>A0A2S6IDB8</accession>
<gene>
    <name evidence="1" type="ORF">CLV92_11663</name>
</gene>
<organism evidence="1 2">
    <name type="scientific">Kineococcus xinjiangensis</name>
    <dbReference type="NCBI Taxonomy" id="512762"/>
    <lineage>
        <taxon>Bacteria</taxon>
        <taxon>Bacillati</taxon>
        <taxon>Actinomycetota</taxon>
        <taxon>Actinomycetes</taxon>
        <taxon>Kineosporiales</taxon>
        <taxon>Kineosporiaceae</taxon>
        <taxon>Kineococcus</taxon>
    </lineage>
</organism>
<dbReference type="Gene3D" id="1.10.1200.10">
    <property type="entry name" value="ACP-like"/>
    <property type="match status" value="1"/>
</dbReference>
<evidence type="ECO:0000313" key="1">
    <source>
        <dbReference type="EMBL" id="PPK92201.1"/>
    </source>
</evidence>
<sequence length="78" mass="8471">MSTWDRLQHVVAEVLGDRHPPLTDGTTAPDVPGWGLAETISILCAVEDEFGVRFRDDQVEGVRTLGDLLRLLEEAGAG</sequence>
<dbReference type="Proteomes" id="UP000239485">
    <property type="component" value="Unassembled WGS sequence"/>
</dbReference>
<dbReference type="AlphaFoldDB" id="A0A2S6IDB8"/>
<keyword evidence="2" id="KW-1185">Reference proteome</keyword>
<dbReference type="EMBL" id="PTJD01000016">
    <property type="protein sequence ID" value="PPK92201.1"/>
    <property type="molecule type" value="Genomic_DNA"/>
</dbReference>
<comment type="caution">
    <text evidence="1">The sequence shown here is derived from an EMBL/GenBank/DDBJ whole genome shotgun (WGS) entry which is preliminary data.</text>
</comment>
<dbReference type="SUPFAM" id="SSF47336">
    <property type="entry name" value="ACP-like"/>
    <property type="match status" value="1"/>
</dbReference>
<name>A0A2S6IDB8_9ACTN</name>